<feature type="compositionally biased region" description="Polar residues" evidence="2">
    <location>
        <begin position="332"/>
        <end position="342"/>
    </location>
</feature>
<evidence type="ECO:0000313" key="6">
    <source>
        <dbReference type="Proteomes" id="UP000830375"/>
    </source>
</evidence>
<sequence length="851" mass="95370">MDFRSWVRQIRRAANEMESYLCSSLNAVPLSAAAQSIIAALRVQYVHRTGRSRASSSGGGFRLLQQDLCEGESRALVFNDLVEDSNHFKLKNVTSNERSPLYHAGDIKPNIQPCIPIAQGEDSLHMFILNNVGSPQIRPDIVTEAEIHRLTFGKRCWNQSPSPTEKDPVGCDQHEAPPVKKLDFGQLTTKSCHPASGEEKKRIDIVDSVGQPFWTCRSGLTAKDNSDSVFEGISKEARTEQDVFIQVQHSNHMSNVEKPTLKLEDLESSHCWQNSTNSELSVPMESCVHAEIHGSISVLECVQDTRVRSGEILDSEKGKDNSGSERREITKSRTSSPQTDKNTIWIPAGDIDRKMEFTVPQQHHIQPHSQEAPKIISSQELCKKTLRSLRFPSQLIHRAKVKGSIKLLKPKPLRPEVKRQRHPLRPQKELKSQGSNKPNHSKPPKLSDPSLSDSKQSYEIPAETDRKEDGTAATTRAAFSLTSDPRVCDTGCLSQEERKCLLEEAGKVKAFVVTMVFQDGTIQLDPEQKLCPSVCGMLVLLKRDADSEEPPERVLYLRLEQAPAWAQQNCTQKQDVFTREMLMQMMCDTKPFVCFKAKDLLRTALKHFSKDLSWKQVLGCQVMDPQIAAWLLDPADSASCFQTLLSKHCTHPVTSTSLQPALGQAKVTQVISNLSLLYNLMEELHNKLKTQGLLQLYSGIEQKMIPVLAAMENYKMHVDKEALKNTSELLGSKLKQLEQEAHQAAGQKFLVSSSAQLRLILFEKLRLHELCENKKLPKTIKKQQSTSETALLQLQKLHPLPKIILEYRQIHKIKTAFVDGILSCISKILSLLLEKLECSLSSAAEGAAALF</sequence>
<reference evidence="5 6" key="1">
    <citation type="submission" date="2022-01" db="EMBL/GenBank/DDBJ databases">
        <title>A high-quality chromosome-level genome assembly of rohu carp, Labeo rohita.</title>
        <authorList>
            <person name="Arick M.A. II"/>
            <person name="Hsu C.-Y."/>
            <person name="Magbanua Z."/>
            <person name="Pechanova O."/>
            <person name="Grover C."/>
            <person name="Miller E."/>
            <person name="Thrash A."/>
            <person name="Ezzel L."/>
            <person name="Alam S."/>
            <person name="Benzie J."/>
            <person name="Hamilton M."/>
            <person name="Karsi A."/>
            <person name="Lawrence M.L."/>
            <person name="Peterson D.G."/>
        </authorList>
    </citation>
    <scope>NUCLEOTIDE SEQUENCE [LARGE SCALE GENOMIC DNA]</scope>
    <source>
        <strain evidence="6">BAU-BD-2019</strain>
        <tissue evidence="5">Blood</tissue>
    </source>
</reference>
<keyword evidence="6" id="KW-1185">Reference proteome</keyword>
<feature type="domain" description="DNA polymerase nu pseudo-exo" evidence="4">
    <location>
        <begin position="488"/>
        <end position="689"/>
    </location>
</feature>
<evidence type="ECO:0000256" key="2">
    <source>
        <dbReference type="SAM" id="MobiDB-lite"/>
    </source>
</evidence>
<feature type="domain" description="DNA-directed DNA polymerase family A palm" evidence="3">
    <location>
        <begin position="721"/>
        <end position="826"/>
    </location>
</feature>
<dbReference type="Gene3D" id="3.30.420.10">
    <property type="entry name" value="Ribonuclease H-like superfamily/Ribonuclease H"/>
    <property type="match status" value="1"/>
</dbReference>
<dbReference type="EMBL" id="JACTAM010000007">
    <property type="protein sequence ID" value="KAI2662786.1"/>
    <property type="molecule type" value="Genomic_DNA"/>
</dbReference>
<accession>A0ABQ8MKR0</accession>
<dbReference type="PANTHER" id="PTHR10133:SF27">
    <property type="entry name" value="DNA POLYMERASE NU"/>
    <property type="match status" value="1"/>
</dbReference>
<dbReference type="Pfam" id="PF18049">
    <property type="entry name" value="DNA_pol_P_Exo"/>
    <property type="match status" value="1"/>
</dbReference>
<evidence type="ECO:0000259" key="4">
    <source>
        <dbReference type="Pfam" id="PF18049"/>
    </source>
</evidence>
<keyword evidence="1" id="KW-0235">DNA replication</keyword>
<dbReference type="InterPro" id="IPR002298">
    <property type="entry name" value="DNA_polymerase_A"/>
</dbReference>
<feature type="region of interest" description="Disordered" evidence="2">
    <location>
        <begin position="402"/>
        <end position="478"/>
    </location>
</feature>
<dbReference type="SUPFAM" id="SSF56672">
    <property type="entry name" value="DNA/RNA polymerases"/>
    <property type="match status" value="1"/>
</dbReference>
<comment type="caution">
    <text evidence="5">The sequence shown here is derived from an EMBL/GenBank/DDBJ whole genome shotgun (WGS) entry which is preliminary data.</text>
</comment>
<dbReference type="InterPro" id="IPR036397">
    <property type="entry name" value="RNaseH_sf"/>
</dbReference>
<protein>
    <submittedName>
        <fullName evidence="5">DNA polymerase nu</fullName>
    </submittedName>
</protein>
<evidence type="ECO:0000313" key="5">
    <source>
        <dbReference type="EMBL" id="KAI2662786.1"/>
    </source>
</evidence>
<dbReference type="InterPro" id="IPR001098">
    <property type="entry name" value="DNA-dir_DNA_pol_A_palm_dom"/>
</dbReference>
<evidence type="ECO:0000256" key="1">
    <source>
        <dbReference type="ARBA" id="ARBA00022705"/>
    </source>
</evidence>
<evidence type="ECO:0000259" key="3">
    <source>
        <dbReference type="Pfam" id="PF00476"/>
    </source>
</evidence>
<dbReference type="Pfam" id="PF00476">
    <property type="entry name" value="DNA_pol_A"/>
    <property type="match status" value="1"/>
</dbReference>
<dbReference type="InterPro" id="IPR040940">
    <property type="entry name" value="DNA_pol_P_Exo"/>
</dbReference>
<dbReference type="Gene3D" id="1.20.1060.10">
    <property type="entry name" value="Taq DNA Polymerase, Chain T, domain 4"/>
    <property type="match status" value="1"/>
</dbReference>
<feature type="compositionally biased region" description="Basic residues" evidence="2">
    <location>
        <begin position="402"/>
        <end position="412"/>
    </location>
</feature>
<organism evidence="5 6">
    <name type="scientific">Labeo rohita</name>
    <name type="common">Indian major carp</name>
    <name type="synonym">Cyprinus rohita</name>
    <dbReference type="NCBI Taxonomy" id="84645"/>
    <lineage>
        <taxon>Eukaryota</taxon>
        <taxon>Metazoa</taxon>
        <taxon>Chordata</taxon>
        <taxon>Craniata</taxon>
        <taxon>Vertebrata</taxon>
        <taxon>Euteleostomi</taxon>
        <taxon>Actinopterygii</taxon>
        <taxon>Neopterygii</taxon>
        <taxon>Teleostei</taxon>
        <taxon>Ostariophysi</taxon>
        <taxon>Cypriniformes</taxon>
        <taxon>Cyprinidae</taxon>
        <taxon>Labeoninae</taxon>
        <taxon>Labeonini</taxon>
        <taxon>Labeo</taxon>
    </lineage>
</organism>
<dbReference type="Proteomes" id="UP000830375">
    <property type="component" value="Unassembled WGS sequence"/>
</dbReference>
<dbReference type="InterPro" id="IPR043502">
    <property type="entry name" value="DNA/RNA_pol_sf"/>
</dbReference>
<dbReference type="PANTHER" id="PTHR10133">
    <property type="entry name" value="DNA POLYMERASE I"/>
    <property type="match status" value="1"/>
</dbReference>
<name>A0ABQ8MKR0_LABRO</name>
<feature type="region of interest" description="Disordered" evidence="2">
    <location>
        <begin position="312"/>
        <end position="344"/>
    </location>
</feature>
<gene>
    <name evidence="5" type="ORF">H4Q32_001728</name>
</gene>
<feature type="compositionally biased region" description="Basic and acidic residues" evidence="2">
    <location>
        <begin position="312"/>
        <end position="331"/>
    </location>
</feature>
<proteinExistence type="predicted"/>